<keyword evidence="2" id="KW-1185">Reference proteome</keyword>
<proteinExistence type="predicted"/>
<dbReference type="Proteomes" id="UP001605036">
    <property type="component" value="Unassembled WGS sequence"/>
</dbReference>
<dbReference type="EMBL" id="JBHFFA010000004">
    <property type="protein sequence ID" value="KAL2631833.1"/>
    <property type="molecule type" value="Genomic_DNA"/>
</dbReference>
<organism evidence="1 2">
    <name type="scientific">Riccia fluitans</name>
    <dbReference type="NCBI Taxonomy" id="41844"/>
    <lineage>
        <taxon>Eukaryota</taxon>
        <taxon>Viridiplantae</taxon>
        <taxon>Streptophyta</taxon>
        <taxon>Embryophyta</taxon>
        <taxon>Marchantiophyta</taxon>
        <taxon>Marchantiopsida</taxon>
        <taxon>Marchantiidae</taxon>
        <taxon>Marchantiales</taxon>
        <taxon>Ricciaceae</taxon>
        <taxon>Riccia</taxon>
    </lineage>
</organism>
<accession>A0ABD1YM31</accession>
<evidence type="ECO:0000313" key="2">
    <source>
        <dbReference type="Proteomes" id="UP001605036"/>
    </source>
</evidence>
<evidence type="ECO:0000313" key="1">
    <source>
        <dbReference type="EMBL" id="KAL2631833.1"/>
    </source>
</evidence>
<reference evidence="1 2" key="1">
    <citation type="submission" date="2024-09" db="EMBL/GenBank/DDBJ databases">
        <title>Chromosome-scale assembly of Riccia fluitans.</title>
        <authorList>
            <person name="Paukszto L."/>
            <person name="Sawicki J."/>
            <person name="Karawczyk K."/>
            <person name="Piernik-Szablinska J."/>
            <person name="Szczecinska M."/>
            <person name="Mazdziarz M."/>
        </authorList>
    </citation>
    <scope>NUCLEOTIDE SEQUENCE [LARGE SCALE GENOMIC DNA]</scope>
    <source>
        <strain evidence="1">Rf_01</strain>
        <tissue evidence="1">Aerial parts of the thallus</tissue>
    </source>
</reference>
<name>A0ABD1YM31_9MARC</name>
<comment type="caution">
    <text evidence="1">The sequence shown here is derived from an EMBL/GenBank/DDBJ whole genome shotgun (WGS) entry which is preliminary data.</text>
</comment>
<gene>
    <name evidence="1" type="ORF">R1flu_016519</name>
</gene>
<dbReference type="AlphaFoldDB" id="A0ABD1YM31"/>
<protein>
    <submittedName>
        <fullName evidence="1">Uncharacterized protein</fullName>
    </submittedName>
</protein>
<sequence>MVDRLHAMACRGFECSEVSTLYVQQCEQTTRTTRSQHSFLSTCYSKLTWGESTADGQATESDDENERGS</sequence>